<evidence type="ECO:0000313" key="4">
    <source>
        <dbReference type="EMBL" id="TWU36122.1"/>
    </source>
</evidence>
<gene>
    <name evidence="4" type="primary">selA</name>
    <name evidence="4" type="ORF">Poly41_38750</name>
</gene>
<keyword evidence="5" id="KW-1185">Reference proteome</keyword>
<dbReference type="Pfam" id="PF03841">
    <property type="entry name" value="SelA"/>
    <property type="match status" value="1"/>
</dbReference>
<dbReference type="AlphaFoldDB" id="A0A5C6DHT8"/>
<comment type="cofactor">
    <cofactor evidence="1">
        <name>pyridoxal 5'-phosphate</name>
        <dbReference type="ChEBI" id="CHEBI:597326"/>
    </cofactor>
</comment>
<dbReference type="EC" id="2.9.1.1" evidence="4"/>
<keyword evidence="2" id="KW-0663">Pyridoxal phosphate</keyword>
<dbReference type="EMBL" id="SJPV01000006">
    <property type="protein sequence ID" value="TWU36122.1"/>
    <property type="molecule type" value="Genomic_DNA"/>
</dbReference>
<dbReference type="PANTHER" id="PTHR32328">
    <property type="entry name" value="L-SERYL-TRNA(SEC) SELENIUM TRANSFERASE"/>
    <property type="match status" value="1"/>
</dbReference>
<protein>
    <submittedName>
        <fullName evidence="4">L-seryl-tRNA(Sec) selenium transferase</fullName>
        <ecNumber evidence="4">2.9.1.1</ecNumber>
    </submittedName>
</protein>
<evidence type="ECO:0000256" key="3">
    <source>
        <dbReference type="ARBA" id="ARBA00044507"/>
    </source>
</evidence>
<proteinExistence type="inferred from homology"/>
<accession>A0A5C6DHT8</accession>
<reference evidence="4 5" key="1">
    <citation type="submission" date="2019-02" db="EMBL/GenBank/DDBJ databases">
        <title>Deep-cultivation of Planctomycetes and their phenomic and genomic characterization uncovers novel biology.</title>
        <authorList>
            <person name="Wiegand S."/>
            <person name="Jogler M."/>
            <person name="Boedeker C."/>
            <person name="Pinto D."/>
            <person name="Vollmers J."/>
            <person name="Rivas-Marin E."/>
            <person name="Kohn T."/>
            <person name="Peeters S.H."/>
            <person name="Heuer A."/>
            <person name="Rast P."/>
            <person name="Oberbeckmann S."/>
            <person name="Bunk B."/>
            <person name="Jeske O."/>
            <person name="Meyerdierks A."/>
            <person name="Storesund J.E."/>
            <person name="Kallscheuer N."/>
            <person name="Luecker S."/>
            <person name="Lage O.M."/>
            <person name="Pohl T."/>
            <person name="Merkel B.J."/>
            <person name="Hornburger P."/>
            <person name="Mueller R.-W."/>
            <person name="Bruemmer F."/>
            <person name="Labrenz M."/>
            <person name="Spormann A.M."/>
            <person name="Op Den Camp H."/>
            <person name="Overmann J."/>
            <person name="Amann R."/>
            <person name="Jetten M.S.M."/>
            <person name="Mascher T."/>
            <person name="Medema M.H."/>
            <person name="Devos D.P."/>
            <person name="Kaster A.-K."/>
            <person name="Ovreas L."/>
            <person name="Rohde M."/>
            <person name="Galperin M.Y."/>
            <person name="Jogler C."/>
        </authorList>
    </citation>
    <scope>NUCLEOTIDE SEQUENCE [LARGE SCALE GENOMIC DNA]</scope>
    <source>
        <strain evidence="4 5">Poly41</strain>
    </source>
</reference>
<dbReference type="Proteomes" id="UP000319143">
    <property type="component" value="Unassembled WGS sequence"/>
</dbReference>
<dbReference type="InterPro" id="IPR018319">
    <property type="entry name" value="SelA-like"/>
</dbReference>
<dbReference type="Gene3D" id="3.40.640.10">
    <property type="entry name" value="Type I PLP-dependent aspartate aminotransferase-like (Major domain)"/>
    <property type="match status" value="1"/>
</dbReference>
<dbReference type="OrthoDB" id="247355at2"/>
<dbReference type="Gene3D" id="3.90.1150.180">
    <property type="match status" value="1"/>
</dbReference>
<comment type="caution">
    <text evidence="4">The sequence shown here is derived from an EMBL/GenBank/DDBJ whole genome shotgun (WGS) entry which is preliminary data.</text>
</comment>
<keyword evidence="4" id="KW-0808">Transferase</keyword>
<evidence type="ECO:0000256" key="1">
    <source>
        <dbReference type="ARBA" id="ARBA00001933"/>
    </source>
</evidence>
<organism evidence="4 5">
    <name type="scientific">Novipirellula artificiosorum</name>
    <dbReference type="NCBI Taxonomy" id="2528016"/>
    <lineage>
        <taxon>Bacteria</taxon>
        <taxon>Pseudomonadati</taxon>
        <taxon>Planctomycetota</taxon>
        <taxon>Planctomycetia</taxon>
        <taxon>Pirellulales</taxon>
        <taxon>Pirellulaceae</taxon>
        <taxon>Novipirellula</taxon>
    </lineage>
</organism>
<evidence type="ECO:0000256" key="2">
    <source>
        <dbReference type="ARBA" id="ARBA00022898"/>
    </source>
</evidence>
<comment type="similarity">
    <text evidence="3">Belongs to the SelA family.</text>
</comment>
<evidence type="ECO:0000313" key="5">
    <source>
        <dbReference type="Proteomes" id="UP000319143"/>
    </source>
</evidence>
<dbReference type="PANTHER" id="PTHR32328:SF0">
    <property type="entry name" value="L-SERYL-TRNA(SEC) SELENIUM TRANSFERASE"/>
    <property type="match status" value="1"/>
</dbReference>
<dbReference type="InterPro" id="IPR015421">
    <property type="entry name" value="PyrdxlP-dep_Trfase_major"/>
</dbReference>
<dbReference type="RefSeq" id="WP_146528150.1">
    <property type="nucleotide sequence ID" value="NZ_SJPV01000006.1"/>
</dbReference>
<name>A0A5C6DHT8_9BACT</name>
<sequence length="444" mass="47942">MAIPPWTVELLRRGLNDVARRASEPETIEKLKTQATEILNEIPQTAARGFDAVMRATEVGRKNVQKWSQKQTAVTIPLINASGILSTPLGTGVPVSADAVDAAYACLHGDIRSDHDAVERLRRNLHRYLPDAPAYDIAVTNNFPAALVAFVIGSSQEDLVVHRSQSIRLRSGVSLVDTMNALVPIVQEVGANDGIEMSDFDDFDSFCLILADNQATQPPNILDFGDRQVTQVVVLPVATLCQSDQADLPSVEQTLSQGADLVLVAGGGVFGGPECGILIGKKERLDAITSTAIWPSFSAGNAVLAMLASTLQDSTRVIGRALPIEELMRTSEENLRTRCERLATRLSGSDSIKTCQVTAESALVTPKGRWRFPSRQVRVEHQTLSAKEWADRLREDLPTLIVGFDDHAISVDLRWVSPASDAKIGELLGGPTEAATPAAVVEEN</sequence>
<dbReference type="GO" id="GO:0004125">
    <property type="term" value="F:L-seryl-tRNA(Sec) selenium transferase activity"/>
    <property type="evidence" value="ECO:0007669"/>
    <property type="project" value="UniProtKB-EC"/>
</dbReference>